<evidence type="ECO:0000313" key="2">
    <source>
        <dbReference type="Proteomes" id="UP000323386"/>
    </source>
</evidence>
<reference evidence="1 2" key="1">
    <citation type="submission" date="2018-03" db="EMBL/GenBank/DDBJ databases">
        <authorList>
            <person name="Guldener U."/>
        </authorList>
    </citation>
    <scope>NUCLEOTIDE SEQUENCE [LARGE SCALE GENOMIC DNA]</scope>
    <source>
        <strain evidence="1 2">DAOM196992</strain>
    </source>
</reference>
<evidence type="ECO:0000313" key="1">
    <source>
        <dbReference type="EMBL" id="SPO35194.1"/>
    </source>
</evidence>
<sequence length="204" mass="22141">MPRGGCTFDPHSTELLTGRTEGVTACVLRARPSLAANRNAHRSIDVRGRLPAWPRKEREKFRDQGLAVAAFVDLLFSEQGEAEPQRRPVVGQWGVRGNGLRRSTGTSAALSTHAVARDTARPCVSYHSSLPSSPPSSSHVWSGGTVGVVAQQPMHNSIGMAEPRRSHRAAPYHITSRRRRLTRDAETGPFGLAAPYQSISIESS</sequence>
<dbReference type="AlphaFoldDB" id="A0A5C3ESA2"/>
<organism evidence="1 2">
    <name type="scientific">Pseudozyma flocculosa</name>
    <dbReference type="NCBI Taxonomy" id="84751"/>
    <lineage>
        <taxon>Eukaryota</taxon>
        <taxon>Fungi</taxon>
        <taxon>Dikarya</taxon>
        <taxon>Basidiomycota</taxon>
        <taxon>Ustilaginomycotina</taxon>
        <taxon>Ustilaginomycetes</taxon>
        <taxon>Ustilaginales</taxon>
        <taxon>Ustilaginaceae</taxon>
        <taxon>Pseudozyma</taxon>
    </lineage>
</organism>
<dbReference type="Proteomes" id="UP000323386">
    <property type="component" value="Unassembled WGS sequence"/>
</dbReference>
<name>A0A5C3ESA2_9BASI</name>
<dbReference type="EMBL" id="OOIP01000001">
    <property type="protein sequence ID" value="SPO35194.1"/>
    <property type="molecule type" value="Genomic_DNA"/>
</dbReference>
<proteinExistence type="predicted"/>
<keyword evidence="2" id="KW-1185">Reference proteome</keyword>
<gene>
    <name evidence="1" type="ORF">PSFLO_00665</name>
</gene>
<protein>
    <submittedName>
        <fullName evidence="1">Uncharacterized protein</fullName>
    </submittedName>
</protein>
<accession>A0A5C3ESA2</accession>